<feature type="region of interest" description="Disordered" evidence="1">
    <location>
        <begin position="114"/>
        <end position="133"/>
    </location>
</feature>
<proteinExistence type="predicted"/>
<dbReference type="EMBL" id="CAKOGL010000013">
    <property type="protein sequence ID" value="CAH2093459.1"/>
    <property type="molecule type" value="Genomic_DNA"/>
</dbReference>
<evidence type="ECO:0000256" key="1">
    <source>
        <dbReference type="SAM" id="MobiDB-lite"/>
    </source>
</evidence>
<dbReference type="AlphaFoldDB" id="A0AAU9U6X1"/>
<reference evidence="2" key="1">
    <citation type="submission" date="2022-03" db="EMBL/GenBank/DDBJ databases">
        <authorList>
            <person name="Tunstrom K."/>
        </authorList>
    </citation>
    <scope>NUCLEOTIDE SEQUENCE</scope>
</reference>
<name>A0AAU9U6X1_EUPED</name>
<keyword evidence="3" id="KW-1185">Reference proteome</keyword>
<accession>A0AAU9U6X1</accession>
<evidence type="ECO:0000313" key="3">
    <source>
        <dbReference type="Proteomes" id="UP001153954"/>
    </source>
</evidence>
<organism evidence="2 3">
    <name type="scientific">Euphydryas editha</name>
    <name type="common">Edith's checkerspot</name>
    <dbReference type="NCBI Taxonomy" id="104508"/>
    <lineage>
        <taxon>Eukaryota</taxon>
        <taxon>Metazoa</taxon>
        <taxon>Ecdysozoa</taxon>
        <taxon>Arthropoda</taxon>
        <taxon>Hexapoda</taxon>
        <taxon>Insecta</taxon>
        <taxon>Pterygota</taxon>
        <taxon>Neoptera</taxon>
        <taxon>Endopterygota</taxon>
        <taxon>Lepidoptera</taxon>
        <taxon>Glossata</taxon>
        <taxon>Ditrysia</taxon>
        <taxon>Papilionoidea</taxon>
        <taxon>Nymphalidae</taxon>
        <taxon>Nymphalinae</taxon>
        <taxon>Euphydryas</taxon>
    </lineage>
</organism>
<dbReference type="Proteomes" id="UP001153954">
    <property type="component" value="Unassembled WGS sequence"/>
</dbReference>
<feature type="compositionally biased region" description="Low complexity" evidence="1">
    <location>
        <begin position="123"/>
        <end position="133"/>
    </location>
</feature>
<feature type="compositionally biased region" description="Basic residues" evidence="1">
    <location>
        <begin position="386"/>
        <end position="399"/>
    </location>
</feature>
<gene>
    <name evidence="2" type="ORF">EEDITHA_LOCUS9125</name>
</gene>
<protein>
    <submittedName>
        <fullName evidence="2">Uncharacterized protein</fullName>
    </submittedName>
</protein>
<feature type="region of interest" description="Disordered" evidence="1">
    <location>
        <begin position="59"/>
        <end position="90"/>
    </location>
</feature>
<comment type="caution">
    <text evidence="2">The sequence shown here is derived from an EMBL/GenBank/DDBJ whole genome shotgun (WGS) entry which is preliminary data.</text>
</comment>
<evidence type="ECO:0000313" key="2">
    <source>
        <dbReference type="EMBL" id="CAH2093459.1"/>
    </source>
</evidence>
<feature type="region of interest" description="Disordered" evidence="1">
    <location>
        <begin position="369"/>
        <end position="406"/>
    </location>
</feature>
<sequence length="406" mass="45938">MDKDKKPGKRRPDVLKKLNAESLQLIERGLLGDLPDRLKPVPVRGQSDELVLAKPSGFLSSCLPVIPDSTTPTSEKVPSDDEGGSPLKKSFSFRDKLRMGFFGKDKMEKSKWKTIEEGKSTDDTAPTPLPATMPANENFDHAQKSSKRFWFFRNKELTEKREKSHKPIYKRSKSFEFLPRALEEDEGNKLKPKLTKNTLSYAYGSSDTLGDSTSVDSLEYIADVYYDKVDNICLKSIKEIQDVDHHSLKSTSTSVSSGLVLNMLKTESVQDLLDKFNKAVDMFSENYMSDCEPYTKTSKDLPVKEKRKSNSFVSLPSPKVLQVAKVNEVSENFKAELSKMIELKRGSLSPNSARRGSVTDCFLLEEKNRPSHIQNNAMSEANKYQRAQKKPMHRVRRISSTKYVST</sequence>